<feature type="region of interest" description="Disordered" evidence="1">
    <location>
        <begin position="736"/>
        <end position="790"/>
    </location>
</feature>
<feature type="compositionally biased region" description="Polar residues" evidence="1">
    <location>
        <begin position="412"/>
        <end position="424"/>
    </location>
</feature>
<dbReference type="AlphaFoldDB" id="A0AAI8VS28"/>
<feature type="region of interest" description="Disordered" evidence="1">
    <location>
        <begin position="443"/>
        <end position="465"/>
    </location>
</feature>
<reference evidence="2" key="1">
    <citation type="submission" date="2023-10" db="EMBL/GenBank/DDBJ databases">
        <authorList>
            <person name="Hackl T."/>
        </authorList>
    </citation>
    <scope>NUCLEOTIDE SEQUENCE</scope>
</reference>
<feature type="compositionally biased region" description="Polar residues" evidence="1">
    <location>
        <begin position="453"/>
        <end position="465"/>
    </location>
</feature>
<feature type="compositionally biased region" description="Basic residues" evidence="1">
    <location>
        <begin position="393"/>
        <end position="402"/>
    </location>
</feature>
<evidence type="ECO:0000313" key="3">
    <source>
        <dbReference type="Proteomes" id="UP001295740"/>
    </source>
</evidence>
<protein>
    <submittedName>
        <fullName evidence="2">Uu.00g059760.m01.CDS01</fullName>
    </submittedName>
</protein>
<gene>
    <name evidence="2" type="ORF">KHLLAP_LOCUS10544</name>
</gene>
<sequence>MSGLTFPTAKEEPVPAQASTTMDPRQLVAPGAQVNNTDFAFTQPWPVTTMPVTTMPNLLTNTTDYSTMPSYYNYAENRSPYLPPATGVNAQYPASFGNFNAIPQSQVPLIQPVMGSNGVRKIPRKRERKDGVLYLEPTDVYREPRDPPKSWGPKVSGDNQLDSQDDHLFSYTSDGELGAGWPAAQCKKRYPRLEHSTRCRFEDCDDAPLRSIVQGQPWVIFDERQNLDGSVVDPFHNAGYVHLNCLEKHFDILELWKPCDIRLDNRHFIRESYPYFALARDDFLVGIEKAFLEWYEAERAKYWAAKEKGVRRSREREFRLDQVFVDYKLANEPIGRTKQRESRAGIDIGTHRGDRERKYYLKELRDHDLLDENRKPVPNADARLEQMKAEKVKNRRKKKLTKRREESENEAAGQNATADTNVTTHSGTEGVVVDLTEDHNVATPPQQAEPVESNASTSHEVHTQQEPVTYTAPVNHTSYYQQDPVGYSGNVNPLVSSQPAPVDYTGHVSHAPFSQQGPIGHNGIAGHAIYSQHQQGPSEDLHTNPARGYNPAAPAPAYSVYGVGAALYQPQPINYQSQQPFIDFVLNELVPDDFHDQQARNVAAAAPPSRKRGRDEPVDDTAAVEESTAKRQRQEPPAPKVTDFGYEDVRIPDRADNESLNRWQAGYHTSESILQPVADSQTGAFEVSASIDGGEADSPDFTAHEWIREELSKADMLSLEMDNDFSQFDGWVGNAFNGTSGDDLSGDAYVNTGGGEYEPQPAAPSPTERFIPPSRSSSGSAGLSESRWAA</sequence>
<dbReference type="EMBL" id="CAUWAG010000013">
    <property type="protein sequence ID" value="CAJ2510076.1"/>
    <property type="molecule type" value="Genomic_DNA"/>
</dbReference>
<proteinExistence type="predicted"/>
<feature type="region of interest" description="Disordered" evidence="1">
    <location>
        <begin position="370"/>
        <end position="424"/>
    </location>
</feature>
<evidence type="ECO:0000256" key="1">
    <source>
        <dbReference type="SAM" id="MobiDB-lite"/>
    </source>
</evidence>
<feature type="compositionally biased region" description="Low complexity" evidence="1">
    <location>
        <begin position="774"/>
        <end position="790"/>
    </location>
</feature>
<dbReference type="Proteomes" id="UP001295740">
    <property type="component" value="Unassembled WGS sequence"/>
</dbReference>
<feature type="region of interest" description="Disordered" evidence="1">
    <location>
        <begin position="1"/>
        <end position="21"/>
    </location>
</feature>
<organism evidence="2 3">
    <name type="scientific">Anthostomella pinea</name>
    <dbReference type="NCBI Taxonomy" id="933095"/>
    <lineage>
        <taxon>Eukaryota</taxon>
        <taxon>Fungi</taxon>
        <taxon>Dikarya</taxon>
        <taxon>Ascomycota</taxon>
        <taxon>Pezizomycotina</taxon>
        <taxon>Sordariomycetes</taxon>
        <taxon>Xylariomycetidae</taxon>
        <taxon>Xylariales</taxon>
        <taxon>Xylariaceae</taxon>
        <taxon>Anthostomella</taxon>
    </lineage>
</organism>
<feature type="compositionally biased region" description="Basic and acidic residues" evidence="1">
    <location>
        <begin position="382"/>
        <end position="392"/>
    </location>
</feature>
<accession>A0AAI8VS28</accession>
<feature type="region of interest" description="Disordered" evidence="1">
    <location>
        <begin position="601"/>
        <end position="645"/>
    </location>
</feature>
<keyword evidence="3" id="KW-1185">Reference proteome</keyword>
<comment type="caution">
    <text evidence="2">The sequence shown here is derived from an EMBL/GenBank/DDBJ whole genome shotgun (WGS) entry which is preliminary data.</text>
</comment>
<evidence type="ECO:0000313" key="2">
    <source>
        <dbReference type="EMBL" id="CAJ2510076.1"/>
    </source>
</evidence>
<name>A0AAI8VS28_9PEZI</name>